<keyword evidence="2" id="KW-1185">Reference proteome</keyword>
<sequence length="156" mass="16554">MSDTPLSVPRNAHDGVWRIITGIPVLPCGLVPQDELQAAGDALARRSDASCGRPGRDPVHRTVYVPSRSKALPTAAATIQRRRPSGFPIAAEAPQPAAEVACVLAWPGLLVARLGGPTARTATSRDRVYVRGDIGKHSTALLCVVEPWLAAMSYSR</sequence>
<evidence type="ECO:0000313" key="2">
    <source>
        <dbReference type="Proteomes" id="UP000076727"/>
    </source>
</evidence>
<dbReference type="EMBL" id="KV429053">
    <property type="protein sequence ID" value="KZT70186.1"/>
    <property type="molecule type" value="Genomic_DNA"/>
</dbReference>
<proteinExistence type="predicted"/>
<reference evidence="1 2" key="1">
    <citation type="journal article" date="2016" name="Mol. Biol. Evol.">
        <title>Comparative Genomics of Early-Diverging Mushroom-Forming Fungi Provides Insights into the Origins of Lignocellulose Decay Capabilities.</title>
        <authorList>
            <person name="Nagy L.G."/>
            <person name="Riley R."/>
            <person name="Tritt A."/>
            <person name="Adam C."/>
            <person name="Daum C."/>
            <person name="Floudas D."/>
            <person name="Sun H."/>
            <person name="Yadav J.S."/>
            <person name="Pangilinan J."/>
            <person name="Larsson K.H."/>
            <person name="Matsuura K."/>
            <person name="Barry K."/>
            <person name="Labutti K."/>
            <person name="Kuo R."/>
            <person name="Ohm R.A."/>
            <person name="Bhattacharya S.S."/>
            <person name="Shirouzu T."/>
            <person name="Yoshinaga Y."/>
            <person name="Martin F.M."/>
            <person name="Grigoriev I.V."/>
            <person name="Hibbett D.S."/>
        </authorList>
    </citation>
    <scope>NUCLEOTIDE SEQUENCE [LARGE SCALE GENOMIC DNA]</scope>
    <source>
        <strain evidence="1 2">L-15889</strain>
    </source>
</reference>
<organism evidence="1 2">
    <name type="scientific">Daedalea quercina L-15889</name>
    <dbReference type="NCBI Taxonomy" id="1314783"/>
    <lineage>
        <taxon>Eukaryota</taxon>
        <taxon>Fungi</taxon>
        <taxon>Dikarya</taxon>
        <taxon>Basidiomycota</taxon>
        <taxon>Agaricomycotina</taxon>
        <taxon>Agaricomycetes</taxon>
        <taxon>Polyporales</taxon>
        <taxon>Fomitopsis</taxon>
    </lineage>
</organism>
<dbReference type="AlphaFoldDB" id="A0A165R1S4"/>
<name>A0A165R1S4_9APHY</name>
<evidence type="ECO:0000313" key="1">
    <source>
        <dbReference type="EMBL" id="KZT70186.1"/>
    </source>
</evidence>
<gene>
    <name evidence="1" type="ORF">DAEQUDRAFT_227260</name>
</gene>
<accession>A0A165R1S4</accession>
<dbReference type="Proteomes" id="UP000076727">
    <property type="component" value="Unassembled WGS sequence"/>
</dbReference>
<protein>
    <submittedName>
        <fullName evidence="1">Uncharacterized protein</fullName>
    </submittedName>
</protein>